<gene>
    <name evidence="1" type="ORF">O9Z63_06975</name>
</gene>
<reference evidence="1 2" key="1">
    <citation type="journal article" date="2011" name="Int. J. Syst. Evol. Microbiol.">
        <title>Hymenobacter yonginensis sp. nov., isolated from a mesotrophic artificial lake.</title>
        <authorList>
            <person name="Joung Y."/>
            <person name="Cho S.H."/>
            <person name="Kim H."/>
            <person name="Kim S.B."/>
            <person name="Joh K."/>
        </authorList>
    </citation>
    <scope>NUCLEOTIDE SEQUENCE [LARGE SCALE GENOMIC DNA]</scope>
    <source>
        <strain evidence="1 2">KCTC 22745</strain>
    </source>
</reference>
<dbReference type="Proteomes" id="UP001211872">
    <property type="component" value="Chromosome"/>
</dbReference>
<keyword evidence="2" id="KW-1185">Reference proteome</keyword>
<organism evidence="1 2">
    <name type="scientific">Hymenobacter yonginensis</name>
    <dbReference type="NCBI Taxonomy" id="748197"/>
    <lineage>
        <taxon>Bacteria</taxon>
        <taxon>Pseudomonadati</taxon>
        <taxon>Bacteroidota</taxon>
        <taxon>Cytophagia</taxon>
        <taxon>Cytophagales</taxon>
        <taxon>Hymenobacteraceae</taxon>
        <taxon>Hymenobacter</taxon>
    </lineage>
</organism>
<name>A0ABY7PST8_9BACT</name>
<sequence>MAVVFGTEYTTEYVGKVLGHEVTEAELGRKFSIKGEKITDEALGKNKAALKHLIESRSGPLVPIDKT</sequence>
<evidence type="ECO:0000313" key="2">
    <source>
        <dbReference type="Proteomes" id="UP001211872"/>
    </source>
</evidence>
<dbReference type="RefSeq" id="WP_270128589.1">
    <property type="nucleotide sequence ID" value="NZ_CP115396.1"/>
</dbReference>
<evidence type="ECO:0000313" key="1">
    <source>
        <dbReference type="EMBL" id="WBO85988.1"/>
    </source>
</evidence>
<proteinExistence type="predicted"/>
<accession>A0ABY7PST8</accession>
<protein>
    <submittedName>
        <fullName evidence="1">Uncharacterized protein</fullName>
    </submittedName>
</protein>
<dbReference type="EMBL" id="CP115396">
    <property type="protein sequence ID" value="WBO85988.1"/>
    <property type="molecule type" value="Genomic_DNA"/>
</dbReference>